<dbReference type="SUPFAM" id="SSF53448">
    <property type="entry name" value="Nucleotide-diphospho-sugar transferases"/>
    <property type="match status" value="1"/>
</dbReference>
<evidence type="ECO:0000313" key="2">
    <source>
        <dbReference type="EnsemblProtists" id="EOD11090"/>
    </source>
</evidence>
<keyword evidence="3" id="KW-1185">Reference proteome</keyword>
<feature type="chain" id="PRO_5044224039" description="MobA-like NTP transferase domain-containing protein" evidence="1">
    <location>
        <begin position="24"/>
        <end position="214"/>
    </location>
</feature>
<dbReference type="AlphaFoldDB" id="A0A0D3IIK5"/>
<feature type="signal peptide" evidence="1">
    <location>
        <begin position="1"/>
        <end position="23"/>
    </location>
</feature>
<evidence type="ECO:0000256" key="1">
    <source>
        <dbReference type="SAM" id="SignalP"/>
    </source>
</evidence>
<reference evidence="3" key="1">
    <citation type="journal article" date="2013" name="Nature">
        <title>Pan genome of the phytoplankton Emiliania underpins its global distribution.</title>
        <authorList>
            <person name="Read B.A."/>
            <person name="Kegel J."/>
            <person name="Klute M.J."/>
            <person name="Kuo A."/>
            <person name="Lefebvre S.C."/>
            <person name="Maumus F."/>
            <person name="Mayer C."/>
            <person name="Miller J."/>
            <person name="Monier A."/>
            <person name="Salamov A."/>
            <person name="Young J."/>
            <person name="Aguilar M."/>
            <person name="Claverie J.M."/>
            <person name="Frickenhaus S."/>
            <person name="Gonzalez K."/>
            <person name="Herman E.K."/>
            <person name="Lin Y.C."/>
            <person name="Napier J."/>
            <person name="Ogata H."/>
            <person name="Sarno A.F."/>
            <person name="Shmutz J."/>
            <person name="Schroeder D."/>
            <person name="de Vargas C."/>
            <person name="Verret F."/>
            <person name="von Dassow P."/>
            <person name="Valentin K."/>
            <person name="Van de Peer Y."/>
            <person name="Wheeler G."/>
            <person name="Dacks J.B."/>
            <person name="Delwiche C.F."/>
            <person name="Dyhrman S.T."/>
            <person name="Glockner G."/>
            <person name="John U."/>
            <person name="Richards T."/>
            <person name="Worden A.Z."/>
            <person name="Zhang X."/>
            <person name="Grigoriev I.V."/>
            <person name="Allen A.E."/>
            <person name="Bidle K."/>
            <person name="Borodovsky M."/>
            <person name="Bowler C."/>
            <person name="Brownlee C."/>
            <person name="Cock J.M."/>
            <person name="Elias M."/>
            <person name="Gladyshev V.N."/>
            <person name="Groth M."/>
            <person name="Guda C."/>
            <person name="Hadaegh A."/>
            <person name="Iglesias-Rodriguez M.D."/>
            <person name="Jenkins J."/>
            <person name="Jones B.M."/>
            <person name="Lawson T."/>
            <person name="Leese F."/>
            <person name="Lindquist E."/>
            <person name="Lobanov A."/>
            <person name="Lomsadze A."/>
            <person name="Malik S.B."/>
            <person name="Marsh M.E."/>
            <person name="Mackinder L."/>
            <person name="Mock T."/>
            <person name="Mueller-Roeber B."/>
            <person name="Pagarete A."/>
            <person name="Parker M."/>
            <person name="Probert I."/>
            <person name="Quesneville H."/>
            <person name="Raines C."/>
            <person name="Rensing S.A."/>
            <person name="Riano-Pachon D.M."/>
            <person name="Richier S."/>
            <person name="Rokitta S."/>
            <person name="Shiraiwa Y."/>
            <person name="Soanes D.M."/>
            <person name="van der Giezen M."/>
            <person name="Wahlund T.M."/>
            <person name="Williams B."/>
            <person name="Wilson W."/>
            <person name="Wolfe G."/>
            <person name="Wurch L.L."/>
        </authorList>
    </citation>
    <scope>NUCLEOTIDE SEQUENCE</scope>
</reference>
<dbReference type="PaxDb" id="2903-EOD11090"/>
<dbReference type="EnsemblProtists" id="EOD11090">
    <property type="protein sequence ID" value="EOD11090"/>
    <property type="gene ID" value="EMIHUDRAFT_214895"/>
</dbReference>
<evidence type="ECO:0008006" key="4">
    <source>
        <dbReference type="Google" id="ProtNLM"/>
    </source>
</evidence>
<proteinExistence type="predicted"/>
<dbReference type="KEGG" id="ehx:EMIHUDRAFT_214895"/>
<keyword evidence="1" id="KW-0732">Signal</keyword>
<dbReference type="HOGENOM" id="CLU_1291083_0_0_1"/>
<organism evidence="2 3">
    <name type="scientific">Emiliania huxleyi (strain CCMP1516)</name>
    <dbReference type="NCBI Taxonomy" id="280463"/>
    <lineage>
        <taxon>Eukaryota</taxon>
        <taxon>Haptista</taxon>
        <taxon>Haptophyta</taxon>
        <taxon>Prymnesiophyceae</taxon>
        <taxon>Isochrysidales</taxon>
        <taxon>Noelaerhabdaceae</taxon>
        <taxon>Emiliania</taxon>
    </lineage>
</organism>
<dbReference type="Proteomes" id="UP000013827">
    <property type="component" value="Unassembled WGS sequence"/>
</dbReference>
<name>A0A0D3IIK5_EMIH1</name>
<evidence type="ECO:0000313" key="3">
    <source>
        <dbReference type="Proteomes" id="UP000013827"/>
    </source>
</evidence>
<protein>
    <recommendedName>
        <fullName evidence="4">MobA-like NTP transferase domain-containing protein</fullName>
    </recommendedName>
</protein>
<dbReference type="Gene3D" id="3.90.550.10">
    <property type="entry name" value="Spore Coat Polysaccharide Biosynthesis Protein SpsA, Chain A"/>
    <property type="match status" value="1"/>
</dbReference>
<dbReference type="GeneID" id="17257215"/>
<sequence length="214" mass="21720">MCAEGVSWKNLLILFFRLGGSRGVPVLVPVRASPVPGVQLLDRMEHEYRAFEDAGPSERNDDTAASTLTRLRGAALDAGGNSAAAVTAIQLERLAAIIGVSMAELQGGLQRTAAEGGTLHASGVVARPAEQIAFEPVAGGTSDSGGVTTALLSVAARPSALDSAACPKALVDLGGQPVLAHVLSQLHAGGVRRVVLSCCGAPPQGQRKETAPTG</sequence>
<accession>A0A0D3IIK5</accession>
<dbReference type="InterPro" id="IPR029044">
    <property type="entry name" value="Nucleotide-diphossugar_trans"/>
</dbReference>
<reference evidence="2" key="2">
    <citation type="submission" date="2024-10" db="UniProtKB">
        <authorList>
            <consortium name="EnsemblProtists"/>
        </authorList>
    </citation>
    <scope>IDENTIFICATION</scope>
</reference>
<dbReference type="RefSeq" id="XP_005763519.1">
    <property type="nucleotide sequence ID" value="XM_005763462.1"/>
</dbReference>